<evidence type="ECO:0000256" key="1">
    <source>
        <dbReference type="SAM" id="SignalP"/>
    </source>
</evidence>
<dbReference type="InterPro" id="IPR001254">
    <property type="entry name" value="Trypsin_dom"/>
</dbReference>
<dbReference type="InterPro" id="IPR009003">
    <property type="entry name" value="Peptidase_S1_PA"/>
</dbReference>
<dbReference type="Proteomes" id="UP000823941">
    <property type="component" value="Chromosome 1"/>
</dbReference>
<feature type="domain" description="Peptidase S1" evidence="2">
    <location>
        <begin position="16"/>
        <end position="343"/>
    </location>
</feature>
<feature type="signal peptide" evidence="1">
    <location>
        <begin position="1"/>
        <end position="19"/>
    </location>
</feature>
<keyword evidence="4" id="KW-1185">Reference proteome</keyword>
<protein>
    <recommendedName>
        <fullName evidence="2">Peptidase S1 domain-containing protein</fullName>
    </recommendedName>
</protein>
<dbReference type="EMBL" id="JAHIBW010000001">
    <property type="protein sequence ID" value="KAG7313018.1"/>
    <property type="molecule type" value="Genomic_DNA"/>
</dbReference>
<proteinExistence type="predicted"/>
<evidence type="ECO:0000313" key="4">
    <source>
        <dbReference type="Proteomes" id="UP000823941"/>
    </source>
</evidence>
<dbReference type="InterPro" id="IPR043504">
    <property type="entry name" value="Peptidase_S1_PA_chymotrypsin"/>
</dbReference>
<dbReference type="SUPFAM" id="SSF50494">
    <property type="entry name" value="Trypsin-like serine proteases"/>
    <property type="match status" value="1"/>
</dbReference>
<organism evidence="3 4">
    <name type="scientific">Plutella xylostella</name>
    <name type="common">Diamondback moth</name>
    <name type="synonym">Plutella maculipennis</name>
    <dbReference type="NCBI Taxonomy" id="51655"/>
    <lineage>
        <taxon>Eukaryota</taxon>
        <taxon>Metazoa</taxon>
        <taxon>Ecdysozoa</taxon>
        <taxon>Arthropoda</taxon>
        <taxon>Hexapoda</taxon>
        <taxon>Insecta</taxon>
        <taxon>Pterygota</taxon>
        <taxon>Neoptera</taxon>
        <taxon>Endopterygota</taxon>
        <taxon>Lepidoptera</taxon>
        <taxon>Glossata</taxon>
        <taxon>Ditrysia</taxon>
        <taxon>Yponomeutoidea</taxon>
        <taxon>Plutellidae</taxon>
        <taxon>Plutella</taxon>
    </lineage>
</organism>
<name>A0ABQ7R702_PLUXY</name>
<reference evidence="3 4" key="1">
    <citation type="submission" date="2021-06" db="EMBL/GenBank/DDBJ databases">
        <title>A haploid diamondback moth (Plutella xylostella L.) genome assembly resolves 31 chromosomes and identifies a diamide resistance mutation.</title>
        <authorList>
            <person name="Ward C.M."/>
            <person name="Perry K.D."/>
            <person name="Baker G."/>
            <person name="Powis K."/>
            <person name="Heckel D.G."/>
            <person name="Baxter S.W."/>
        </authorList>
    </citation>
    <scope>NUCLEOTIDE SEQUENCE [LARGE SCALE GENOMIC DNA]</scope>
    <source>
        <strain evidence="3 4">LV</strain>
        <tissue evidence="3">Single pupa</tissue>
    </source>
</reference>
<feature type="chain" id="PRO_5047480621" description="Peptidase S1 domain-containing protein" evidence="1">
    <location>
        <begin position="20"/>
        <end position="344"/>
    </location>
</feature>
<dbReference type="Pfam" id="PF00089">
    <property type="entry name" value="Trypsin"/>
    <property type="match status" value="1"/>
</dbReference>
<evidence type="ECO:0000313" key="3">
    <source>
        <dbReference type="EMBL" id="KAG7313018.1"/>
    </source>
</evidence>
<accession>A0ABQ7R702</accession>
<keyword evidence="1" id="KW-0732">Signal</keyword>
<comment type="caution">
    <text evidence="3">The sequence shown here is derived from an EMBL/GenBank/DDBJ whole genome shotgun (WGS) entry which is preliminary data.</text>
</comment>
<dbReference type="PROSITE" id="PS50240">
    <property type="entry name" value="TRYPSIN_DOM"/>
    <property type="match status" value="1"/>
</dbReference>
<sequence length="344" mass="38867">MKFYLPILILCSAFILSNGSKPFVPPKGSLPFMAYFISRHRSMCAAVLISRTTAMTAVPCVVDAAYEIKHNGRVNFDRGPINLVIGSDYRHMRRGIKIEVIKLIVPKFPESAKLKGMLISKTIALMVLESLVPDIVMEFPPRGVIVDTKGTIKMDLYEECFTAGWHYFVSGDVIHPGRKFPLKDSMLHAQFVTVVKIRPTCETLQFKYNAAMTRLWYDHPHDDDSDELLCAVDPTRFGQLCHGTFGSPLICKNTVVGLLVSPDAQWTNCTGKSNIFHLIGSPDLHNFFNCTQKLFDPEFTVDQVALRKKVYENGQPDLQDMNYDNVLADFDEESENWEEEQFGG</sequence>
<gene>
    <name evidence="3" type="ORF">JYU34_000099</name>
</gene>
<dbReference type="Gene3D" id="2.40.10.10">
    <property type="entry name" value="Trypsin-like serine proteases"/>
    <property type="match status" value="2"/>
</dbReference>
<evidence type="ECO:0000259" key="2">
    <source>
        <dbReference type="PROSITE" id="PS50240"/>
    </source>
</evidence>